<evidence type="ECO:0000313" key="2">
    <source>
        <dbReference type="Proteomes" id="UP000326452"/>
    </source>
</evidence>
<name>A0A5E7U4G8_PSEFL</name>
<proteinExistence type="predicted"/>
<dbReference type="Proteomes" id="UP000326452">
    <property type="component" value="Unassembled WGS sequence"/>
</dbReference>
<accession>A0A5E7U4G8</accession>
<dbReference type="EMBL" id="CABVJC010000005">
    <property type="protein sequence ID" value="VVQ05650.1"/>
    <property type="molecule type" value="Genomic_DNA"/>
</dbReference>
<reference evidence="1 2" key="1">
    <citation type="submission" date="2019-09" db="EMBL/GenBank/DDBJ databases">
        <authorList>
            <person name="Chandra G."/>
            <person name="Truman W A."/>
        </authorList>
    </citation>
    <scope>NUCLEOTIDE SEQUENCE [LARGE SCALE GENOMIC DNA]</scope>
    <source>
        <strain evidence="1">PS941</strain>
    </source>
</reference>
<sequence length="129" mass="14776">MWTNYISDKKQWLAIFGNGYTPTDLNISHAILRDNAITLKLFSRLKDNSYPDKWIKNEYNEFSFDLIINNTTTLEVKNFNLCGPLELKINKNNNEFEIKATINSLCNITCNASGIFISNIKAYNNDGAI</sequence>
<organism evidence="1 2">
    <name type="scientific">Pseudomonas fluorescens</name>
    <dbReference type="NCBI Taxonomy" id="294"/>
    <lineage>
        <taxon>Bacteria</taxon>
        <taxon>Pseudomonadati</taxon>
        <taxon>Pseudomonadota</taxon>
        <taxon>Gammaproteobacteria</taxon>
        <taxon>Pseudomonadales</taxon>
        <taxon>Pseudomonadaceae</taxon>
        <taxon>Pseudomonas</taxon>
    </lineage>
</organism>
<dbReference type="RefSeq" id="WP_150693441.1">
    <property type="nucleotide sequence ID" value="NZ_CABVJC010000005.1"/>
</dbReference>
<dbReference type="AlphaFoldDB" id="A0A5E7U4G8"/>
<evidence type="ECO:0008006" key="3">
    <source>
        <dbReference type="Google" id="ProtNLM"/>
    </source>
</evidence>
<dbReference type="OrthoDB" id="6903825at2"/>
<gene>
    <name evidence="1" type="ORF">PS941_03044</name>
</gene>
<dbReference type="Pfam" id="PF15594">
    <property type="entry name" value="Imm50"/>
    <property type="match status" value="1"/>
</dbReference>
<evidence type="ECO:0000313" key="1">
    <source>
        <dbReference type="EMBL" id="VVQ05650.1"/>
    </source>
</evidence>
<protein>
    <recommendedName>
        <fullName evidence="3">Immunity protein 50 of polymorphic toxin system</fullName>
    </recommendedName>
</protein>
<dbReference type="InterPro" id="IPR028957">
    <property type="entry name" value="Imm50"/>
</dbReference>